<reference evidence="1 2" key="1">
    <citation type="journal article" date="2019" name="Nat. Med.">
        <title>A library of human gut bacterial isolates paired with longitudinal multiomics data enables mechanistic microbiome research.</title>
        <authorList>
            <person name="Poyet M."/>
            <person name="Groussin M."/>
            <person name="Gibbons S.M."/>
            <person name="Avila-Pacheco J."/>
            <person name="Jiang X."/>
            <person name="Kearney S.M."/>
            <person name="Perrotta A.R."/>
            <person name="Berdy B."/>
            <person name="Zhao S."/>
            <person name="Lieberman T.D."/>
            <person name="Swanson P.K."/>
            <person name="Smith M."/>
            <person name="Roesemann S."/>
            <person name="Alexander J.E."/>
            <person name="Rich S.A."/>
            <person name="Livny J."/>
            <person name="Vlamakis H."/>
            <person name="Clish C."/>
            <person name="Bullock K."/>
            <person name="Deik A."/>
            <person name="Scott J."/>
            <person name="Pierce K.A."/>
            <person name="Xavier R.J."/>
            <person name="Alm E.J."/>
        </authorList>
    </citation>
    <scope>NUCLEOTIDE SEQUENCE [LARGE SCALE GENOMIC DNA]</scope>
    <source>
        <strain evidence="1 2">BIOML-A3</strain>
    </source>
</reference>
<organism evidence="1 2">
    <name type="scientific">Eubacterium ramulus</name>
    <dbReference type="NCBI Taxonomy" id="39490"/>
    <lineage>
        <taxon>Bacteria</taxon>
        <taxon>Bacillati</taxon>
        <taxon>Bacillota</taxon>
        <taxon>Clostridia</taxon>
        <taxon>Eubacteriales</taxon>
        <taxon>Eubacteriaceae</taxon>
        <taxon>Eubacterium</taxon>
    </lineage>
</organism>
<comment type="caution">
    <text evidence="1">The sequence shown here is derived from an EMBL/GenBank/DDBJ whole genome shotgun (WGS) entry which is preliminary data.</text>
</comment>
<sequence length="194" mass="22572">MLMSDLTVIQCDIKKKQESRDRMLKAAGSMCVLAACIGFVRELLRTGSLHKEYLEALIELTELLSAEIRYERLPIQEALQQIQKKIRPEIAFVLRQMIEQMKDGTGTPFSEIWEQAFRKGGKELFLTGEELEEVCRIGKHLGFLDQRQQEEHLQGCRERLQRLLRLRQKELEEKKHMYRCLGVAAGIFVILILV</sequence>
<dbReference type="InterPro" id="IPR014198">
    <property type="entry name" value="Spore_III_AB"/>
</dbReference>
<dbReference type="Proteomes" id="UP000431304">
    <property type="component" value="Unassembled WGS sequence"/>
</dbReference>
<evidence type="ECO:0000313" key="1">
    <source>
        <dbReference type="EMBL" id="MSD15245.1"/>
    </source>
</evidence>
<dbReference type="Pfam" id="PF09548">
    <property type="entry name" value="Spore_III_AB"/>
    <property type="match status" value="1"/>
</dbReference>
<proteinExistence type="predicted"/>
<name>A0A844DXS4_EUBRA</name>
<accession>A0A844DXS4</accession>
<dbReference type="EMBL" id="WKRA01000004">
    <property type="protein sequence ID" value="MSD15245.1"/>
    <property type="molecule type" value="Genomic_DNA"/>
</dbReference>
<protein>
    <recommendedName>
        <fullName evidence="3">Stage III sporulation protein SpoAB</fullName>
    </recommendedName>
</protein>
<evidence type="ECO:0008006" key="3">
    <source>
        <dbReference type="Google" id="ProtNLM"/>
    </source>
</evidence>
<dbReference type="AlphaFoldDB" id="A0A844DXS4"/>
<evidence type="ECO:0000313" key="2">
    <source>
        <dbReference type="Proteomes" id="UP000431304"/>
    </source>
</evidence>
<gene>
    <name evidence="1" type="ORF">GKE72_03990</name>
</gene>